<reference evidence="3" key="1">
    <citation type="submission" date="2020-07" db="EMBL/GenBank/DDBJ databases">
        <authorList>
            <person name="Camacho E."/>
        </authorList>
    </citation>
    <scope>NUCLEOTIDE SEQUENCE</scope>
    <source>
        <strain evidence="3">MPO218</strain>
    </source>
</reference>
<dbReference type="InterPro" id="IPR053728">
    <property type="entry name" value="Alginate_Permeability_Chnl"/>
</dbReference>
<reference evidence="3" key="2">
    <citation type="submission" date="2021-04" db="EMBL/GenBank/DDBJ databases">
        <title>Isolation and genomic analysis of the ibuprofen-degrading bacterium Sphingomonas strain MPO218.</title>
        <authorList>
            <person name="Aulestia M."/>
            <person name="Flores A."/>
            <person name="Mangas E.L."/>
            <person name="Perez-Pulido A.J."/>
            <person name="Santero E."/>
            <person name="Camacho E.M."/>
        </authorList>
    </citation>
    <scope>NUCLEOTIDE SEQUENCE</scope>
    <source>
        <strain evidence="3">MPO218</strain>
    </source>
</reference>
<name>A0A975D385_9SPHN</name>
<dbReference type="InterPro" id="IPR025388">
    <property type="entry name" value="Alginate_export_dom"/>
</dbReference>
<evidence type="ECO:0000313" key="4">
    <source>
        <dbReference type="Proteomes" id="UP000664914"/>
    </source>
</evidence>
<organism evidence="3 4">
    <name type="scientific">Rhizorhabdus wittichii</name>
    <dbReference type="NCBI Taxonomy" id="160791"/>
    <lineage>
        <taxon>Bacteria</taxon>
        <taxon>Pseudomonadati</taxon>
        <taxon>Pseudomonadota</taxon>
        <taxon>Alphaproteobacteria</taxon>
        <taxon>Sphingomonadales</taxon>
        <taxon>Sphingomonadaceae</taxon>
        <taxon>Rhizorhabdus</taxon>
    </lineage>
</organism>
<dbReference type="Pfam" id="PF13372">
    <property type="entry name" value="Alginate_exp"/>
    <property type="match status" value="1"/>
</dbReference>
<dbReference type="EMBL" id="CP059319">
    <property type="protein sequence ID" value="QTH22177.1"/>
    <property type="molecule type" value="Genomic_DNA"/>
</dbReference>
<evidence type="ECO:0000259" key="2">
    <source>
        <dbReference type="Pfam" id="PF13372"/>
    </source>
</evidence>
<feature type="domain" description="Alginate export" evidence="2">
    <location>
        <begin position="45"/>
        <end position="451"/>
    </location>
</feature>
<proteinExistence type="predicted"/>
<dbReference type="Proteomes" id="UP000664914">
    <property type="component" value="Chromosome"/>
</dbReference>
<protein>
    <submittedName>
        <fullName evidence="3">Alginate export family protein</fullName>
    </submittedName>
</protein>
<evidence type="ECO:0000256" key="1">
    <source>
        <dbReference type="SAM" id="SignalP"/>
    </source>
</evidence>
<feature type="chain" id="PRO_5036938912" evidence="1">
    <location>
        <begin position="42"/>
        <end position="464"/>
    </location>
</feature>
<evidence type="ECO:0000313" key="3">
    <source>
        <dbReference type="EMBL" id="QTH22177.1"/>
    </source>
</evidence>
<gene>
    <name evidence="3" type="ORF">HRJ34_01170</name>
</gene>
<feature type="signal peptide" evidence="1">
    <location>
        <begin position="1"/>
        <end position="41"/>
    </location>
</feature>
<accession>A0A975D385</accession>
<sequence>MQRRGWRPARLFSSAPIMMTPPRFALFLSVPALAIAAPAMADDGLTLGGEVRARYETIDGQARARFDSRDTLFSLRTRIHAEYRTGALRFGAELFDSRAYGADRGTPLSTGEVNALEPVQAYVAGDIDGVLGAGSRLSLTAGRMMLNLGSRRIVAADDYRNTTNGYTGLRADLAARGGIKATFVYTLPQMRRPDGAEALRDNRPRIDRESFDAVLWGGVVSRDDMIGRAMIELSFFHFGERDSPRLATRDRSLDTFGGRIIAEPAAGRVDYEVEILGQRGSISRSLAPGAGRQAVRASFVHADIGYSFRTAWKPRLSIEFDRASGDRAGGRYGRFDTLFGMRRADLAPSGIYGAVARANIVTPGIRIEAAPSGRLDGFMAYRPMWLAADEDAFSTSGVRDPAGRSGDFAGHQIEGRLRYWLVPKRLRFEFDGVLLAKGRFLRDAPNATRKRWTRYGSFNLTASF</sequence>
<keyword evidence="1" id="KW-0732">Signal</keyword>
<dbReference type="Gene3D" id="2.40.160.100">
    <property type="match status" value="1"/>
</dbReference>
<dbReference type="AlphaFoldDB" id="A0A975D385"/>
<dbReference type="RefSeq" id="WP_208633122.1">
    <property type="nucleotide sequence ID" value="NZ_CP059319.1"/>
</dbReference>